<dbReference type="Pfam" id="PF13385">
    <property type="entry name" value="Laminin_G_3"/>
    <property type="match status" value="3"/>
</dbReference>
<evidence type="ECO:0000256" key="1">
    <source>
        <dbReference type="SAM" id="MobiDB-lite"/>
    </source>
</evidence>
<evidence type="ECO:0000313" key="3">
    <source>
        <dbReference type="Proteomes" id="UP001190700"/>
    </source>
</evidence>
<dbReference type="Gene3D" id="2.60.120.200">
    <property type="match status" value="3"/>
</dbReference>
<evidence type="ECO:0000313" key="2">
    <source>
        <dbReference type="EMBL" id="KAK3281357.1"/>
    </source>
</evidence>
<dbReference type="Proteomes" id="UP001190700">
    <property type="component" value="Unassembled WGS sequence"/>
</dbReference>
<organism evidence="2 3">
    <name type="scientific">Cymbomonas tetramitiformis</name>
    <dbReference type="NCBI Taxonomy" id="36881"/>
    <lineage>
        <taxon>Eukaryota</taxon>
        <taxon>Viridiplantae</taxon>
        <taxon>Chlorophyta</taxon>
        <taxon>Pyramimonadophyceae</taxon>
        <taxon>Pyramimonadales</taxon>
        <taxon>Pyramimonadaceae</taxon>
        <taxon>Cymbomonas</taxon>
    </lineage>
</organism>
<dbReference type="SUPFAM" id="SSF49899">
    <property type="entry name" value="Concanavalin A-like lectins/glucanases"/>
    <property type="match status" value="3"/>
</dbReference>
<evidence type="ECO:0008006" key="4">
    <source>
        <dbReference type="Google" id="ProtNLM"/>
    </source>
</evidence>
<sequence length="1260" mass="137181">MREQRASTETLSTLLRVRGYHGGTSHAGHTNPETPKRFQEEDGASLSANVDNSVAFLEILPCLPHAHERRALATPHYEAPGGHTDRLVASISQLSRFGALQTFRQSAPRVSEWRIFFREFVLRERRYLTPNLKDAVSTTSPRTERRTLGSNPKAEQHDGEISSQASCAQEADDAAFDAVVKEVKNAHSLRKKYKKLFHFLLFASMYGFVLYSQLDNEGVEVVPSIQLAYPSIWETGTGARYEKTASVQSVINSLVLQIWKMPVCGNQLCEMPYETKAFGRFGCAADCGYEYDLYPVVVKIQADFRKSPITTLSPHDLMTSATWNLCTQNKVFNSIETCWYERDQRFDELRVNLIEKYELPSMLWSVTIRNDFYHLVGGKVYDAANWTDLQHVETAPPWVACSASDWASDSSQPGAMLRHLQDTSAGHDVARPTHATGLPAPVNVLGDTVAISLSGQEGALRLSPRHGSEGTPGSGGMAVEPRNSSAQLLLTDPPPSHHYRGRRSLLRKVERKALQRPTALFIDLQAAEYTAGASTWNDLSLGLASQGPSDGIMGIDESPTGGSYLGVPYLSFSGAQFVPLKLPALTSSAPLLQLTVGVYFRTSYSASYYSECNSQDKENWSLLDFDRGQWFSLSIGGAGQLMFSTKSGSVHDMCTLSPQNTYHDNTWRYVTAVFDSAASPNKMLYMDGVLVASATASGHADGLGAGRKTRYGVIGDGSKATDPYGSNRNKGYFFEGDISLAHAYSAALSASDVLANYVAISDKVVLQPASSLFMDLQASQYAQGESTWKDLSSGLAAQGRSNGMMNLTASPTASSAAGVSCLSFNNAHYVPLELPQLSPSAPLLQLTVGAYFRTSYSASYKSACSSYDKGNWALLDFDRSDWFTLALGGAGQLWFSTSSETNIHDLCTLSPQNTYNDNTWRYVTAVFDSAASPNKMLYMDGVLVASATASGHGTGIGSNNDVRYGMIGDGTEATTANGGRNQKYFDGDISMVHMYNSALSASDVLANYVAISGRVTLQSASSLFMDLQASQYAQGESTWKDLSSGLAAQGRSNGMMNLTASPTAWSAAGVSYLSFNNAHYVPLELPQLSPSAPLLQLTVGVYFRTSYSNNYKSACTSYDNTNWALLDFDRSNWFTLALGGAGQLWFSTSGETVHDLCTLSPQNTYNDNTWRYVTAVFDSAASPNKMLYMDGVLVASATASGHGTGIGSHKGARRTDKLTNARRRLSQQPPADTLTDSRTNCLTNRRTDRPHTAGSNERDF</sequence>
<feature type="region of interest" description="Disordered" evidence="1">
    <location>
        <begin position="133"/>
        <end position="164"/>
    </location>
</feature>
<feature type="region of interest" description="Disordered" evidence="1">
    <location>
        <begin position="1202"/>
        <end position="1260"/>
    </location>
</feature>
<dbReference type="EMBL" id="LGRX02003871">
    <property type="protein sequence ID" value="KAK3281357.1"/>
    <property type="molecule type" value="Genomic_DNA"/>
</dbReference>
<protein>
    <recommendedName>
        <fullName evidence="4">LamG-like jellyroll fold domain-containing protein</fullName>
    </recommendedName>
</protein>
<feature type="region of interest" description="Disordered" evidence="1">
    <location>
        <begin position="457"/>
        <end position="480"/>
    </location>
</feature>
<keyword evidence="3" id="KW-1185">Reference proteome</keyword>
<name>A0AAE0LDR7_9CHLO</name>
<gene>
    <name evidence="2" type="ORF">CYMTET_10844</name>
</gene>
<feature type="compositionally biased region" description="Polar residues" evidence="1">
    <location>
        <begin position="1226"/>
        <end position="1244"/>
    </location>
</feature>
<dbReference type="AlphaFoldDB" id="A0AAE0LDR7"/>
<accession>A0AAE0LDR7</accession>
<reference evidence="2 3" key="1">
    <citation type="journal article" date="2015" name="Genome Biol. Evol.">
        <title>Comparative Genomics of a Bacterivorous Green Alga Reveals Evolutionary Causalities and Consequences of Phago-Mixotrophic Mode of Nutrition.</title>
        <authorList>
            <person name="Burns J.A."/>
            <person name="Paasch A."/>
            <person name="Narechania A."/>
            <person name="Kim E."/>
        </authorList>
    </citation>
    <scope>NUCLEOTIDE SEQUENCE [LARGE SCALE GENOMIC DNA]</scope>
    <source>
        <strain evidence="2 3">PLY_AMNH</strain>
    </source>
</reference>
<comment type="caution">
    <text evidence="2">The sequence shown here is derived from an EMBL/GenBank/DDBJ whole genome shotgun (WGS) entry which is preliminary data.</text>
</comment>
<dbReference type="InterPro" id="IPR013320">
    <property type="entry name" value="ConA-like_dom_sf"/>
</dbReference>
<feature type="compositionally biased region" description="Basic and acidic residues" evidence="1">
    <location>
        <begin position="1245"/>
        <end position="1260"/>
    </location>
</feature>
<proteinExistence type="predicted"/>